<dbReference type="EC" id="2.1.2.9" evidence="2"/>
<evidence type="ECO:0000313" key="7">
    <source>
        <dbReference type="EMBL" id="CAD7249722.1"/>
    </source>
</evidence>
<keyword evidence="4" id="KW-0808">Transferase</keyword>
<dbReference type="OrthoDB" id="10268103at2759"/>
<dbReference type="PANTHER" id="PTHR11138">
    <property type="entry name" value="METHIONYL-TRNA FORMYLTRANSFERASE"/>
    <property type="match status" value="1"/>
</dbReference>
<dbReference type="HAMAP" id="MF_00182">
    <property type="entry name" value="Formyl_trans"/>
    <property type="match status" value="1"/>
</dbReference>
<evidence type="ECO:0000256" key="4">
    <source>
        <dbReference type="ARBA" id="ARBA00022679"/>
    </source>
</evidence>
<dbReference type="CDD" id="cd08646">
    <property type="entry name" value="FMT_core_Met-tRNA-FMT_N"/>
    <property type="match status" value="1"/>
</dbReference>
<dbReference type="GO" id="GO:0004479">
    <property type="term" value="F:methionyl-tRNA formyltransferase activity"/>
    <property type="evidence" value="ECO:0007669"/>
    <property type="project" value="UniProtKB-EC"/>
</dbReference>
<dbReference type="CDD" id="cd04301">
    <property type="entry name" value="NAT_SF"/>
    <property type="match status" value="1"/>
</dbReference>
<organism evidence="7">
    <name type="scientific">Darwinula stevensoni</name>
    <dbReference type="NCBI Taxonomy" id="69355"/>
    <lineage>
        <taxon>Eukaryota</taxon>
        <taxon>Metazoa</taxon>
        <taxon>Ecdysozoa</taxon>
        <taxon>Arthropoda</taxon>
        <taxon>Crustacea</taxon>
        <taxon>Oligostraca</taxon>
        <taxon>Ostracoda</taxon>
        <taxon>Podocopa</taxon>
        <taxon>Podocopida</taxon>
        <taxon>Darwinulocopina</taxon>
        <taxon>Darwinuloidea</taxon>
        <taxon>Darwinulidae</taxon>
        <taxon>Darwinula</taxon>
    </lineage>
</organism>
<dbReference type="SUPFAM" id="SSF53328">
    <property type="entry name" value="Formyltransferase"/>
    <property type="match status" value="1"/>
</dbReference>
<sequence length="460" mass="51959">HNIQEEMSETQQIKIIQASLSDIEELQNIGRQTFFDTFAPYNSEANMQKYLEEKFSAEKLACELADENSVFYFASLENEVVGYLKLNFGPAQTELNDGKALEIERIYVLEAFHGKKVGQVLYQKAIEIAKQKNMEYVWLGVWEQNTRALNFYKKNGFVEFDTHLFVLGDEMRIVFMGTPEFAVPSLQILVENGYEVVGVVTMPDKPGGRLGTIESPVKKYALSQGLKVMQPPKLKNPEFLEELRALRADLQVVVAFRMLPEVVWNMPPNGTINLHGSLLPKFRGAAPLNWAVISGAKETGLTTFRLTHEIDTGDVFFREKVTILDTDTAGTLHDKMMPIGAELVLRTVQAIERGVYKLLPQSHAKATLAPKIFTNDCIIDFNKPVRKVFNFIRGMSPYPGAFTILDESIFKILSVRMEEIKPSHRIGTFVSDGKSYLRIACKGGYILADEVQMEGKRRLA</sequence>
<dbReference type="PANTHER" id="PTHR11138:SF5">
    <property type="entry name" value="METHIONYL-TRNA FORMYLTRANSFERASE, MITOCHONDRIAL"/>
    <property type="match status" value="1"/>
</dbReference>
<dbReference type="InterPro" id="IPR044135">
    <property type="entry name" value="Met-tRNA-FMT_C"/>
</dbReference>
<evidence type="ECO:0000256" key="2">
    <source>
        <dbReference type="ARBA" id="ARBA00012261"/>
    </source>
</evidence>
<dbReference type="GO" id="GO:0005829">
    <property type="term" value="C:cytosol"/>
    <property type="evidence" value="ECO:0007669"/>
    <property type="project" value="TreeGrafter"/>
</dbReference>
<keyword evidence="8" id="KW-1185">Reference proteome</keyword>
<gene>
    <name evidence="7" type="ORF">DSTB1V02_LOCUS9509</name>
</gene>
<dbReference type="EMBL" id="LR901976">
    <property type="protein sequence ID" value="CAD7249722.1"/>
    <property type="molecule type" value="Genomic_DNA"/>
</dbReference>
<proteinExistence type="inferred from homology"/>
<dbReference type="Gene3D" id="3.40.630.30">
    <property type="match status" value="1"/>
</dbReference>
<evidence type="ECO:0000313" key="8">
    <source>
        <dbReference type="Proteomes" id="UP000677054"/>
    </source>
</evidence>
<dbReference type="InterPro" id="IPR000182">
    <property type="entry name" value="GNAT_dom"/>
</dbReference>
<name>A0A7R9A910_9CRUS</name>
<evidence type="ECO:0000256" key="1">
    <source>
        <dbReference type="ARBA" id="ARBA00010699"/>
    </source>
</evidence>
<dbReference type="InterPro" id="IPR041711">
    <property type="entry name" value="Met-tRNA-FMT_N"/>
</dbReference>
<evidence type="ECO:0000256" key="3">
    <source>
        <dbReference type="ARBA" id="ARBA00014185"/>
    </source>
</evidence>
<dbReference type="Proteomes" id="UP000677054">
    <property type="component" value="Unassembled WGS sequence"/>
</dbReference>
<dbReference type="AlphaFoldDB" id="A0A7R9A910"/>
<evidence type="ECO:0000259" key="6">
    <source>
        <dbReference type="PROSITE" id="PS51186"/>
    </source>
</evidence>
<dbReference type="GO" id="GO:0016747">
    <property type="term" value="F:acyltransferase activity, transferring groups other than amino-acyl groups"/>
    <property type="evidence" value="ECO:0007669"/>
    <property type="project" value="InterPro"/>
</dbReference>
<dbReference type="Gene3D" id="3.40.50.12230">
    <property type="match status" value="1"/>
</dbReference>
<dbReference type="Pfam" id="PF00583">
    <property type="entry name" value="Acetyltransf_1"/>
    <property type="match status" value="1"/>
</dbReference>
<protein>
    <recommendedName>
        <fullName evidence="3">Methionyl-tRNA formyltransferase, mitochondrial</fullName>
        <ecNumber evidence="2">2.1.2.9</ecNumber>
    </recommendedName>
</protein>
<dbReference type="InterPro" id="IPR005793">
    <property type="entry name" value="Formyl_trans_C"/>
</dbReference>
<dbReference type="SUPFAM" id="SSF50486">
    <property type="entry name" value="FMT C-terminal domain-like"/>
    <property type="match status" value="1"/>
</dbReference>
<feature type="non-terminal residue" evidence="7">
    <location>
        <position position="460"/>
    </location>
</feature>
<dbReference type="SUPFAM" id="SSF55729">
    <property type="entry name" value="Acyl-CoA N-acyltransferases (Nat)"/>
    <property type="match status" value="1"/>
</dbReference>
<evidence type="ECO:0000256" key="5">
    <source>
        <dbReference type="ARBA" id="ARBA00022917"/>
    </source>
</evidence>
<dbReference type="CDD" id="cd08704">
    <property type="entry name" value="Met_tRNA_FMT_C"/>
    <property type="match status" value="1"/>
</dbReference>
<keyword evidence="5" id="KW-0648">Protein biosynthesis</keyword>
<reference evidence="7" key="1">
    <citation type="submission" date="2020-11" db="EMBL/GenBank/DDBJ databases">
        <authorList>
            <person name="Tran Van P."/>
        </authorList>
    </citation>
    <scope>NUCLEOTIDE SEQUENCE</scope>
</reference>
<dbReference type="Pfam" id="PF00551">
    <property type="entry name" value="Formyl_trans_N"/>
    <property type="match status" value="1"/>
</dbReference>
<dbReference type="PROSITE" id="PS51186">
    <property type="entry name" value="GNAT"/>
    <property type="match status" value="1"/>
</dbReference>
<feature type="domain" description="N-acetyltransferase" evidence="6">
    <location>
        <begin position="13"/>
        <end position="176"/>
    </location>
</feature>
<dbReference type="InterPro" id="IPR005794">
    <property type="entry name" value="Fmt"/>
</dbReference>
<dbReference type="NCBIfam" id="TIGR00460">
    <property type="entry name" value="fmt"/>
    <property type="match status" value="1"/>
</dbReference>
<dbReference type="EMBL" id="CAJPEV010002459">
    <property type="protein sequence ID" value="CAG0896965.1"/>
    <property type="molecule type" value="Genomic_DNA"/>
</dbReference>
<feature type="non-terminal residue" evidence="7">
    <location>
        <position position="1"/>
    </location>
</feature>
<dbReference type="InterPro" id="IPR002376">
    <property type="entry name" value="Formyl_transf_N"/>
</dbReference>
<dbReference type="InterPro" id="IPR011034">
    <property type="entry name" value="Formyl_transferase-like_C_sf"/>
</dbReference>
<dbReference type="InterPro" id="IPR016181">
    <property type="entry name" value="Acyl_CoA_acyltransferase"/>
</dbReference>
<accession>A0A7R9A910</accession>
<dbReference type="InterPro" id="IPR036477">
    <property type="entry name" value="Formyl_transf_N_sf"/>
</dbReference>
<dbReference type="Pfam" id="PF02911">
    <property type="entry name" value="Formyl_trans_C"/>
    <property type="match status" value="1"/>
</dbReference>
<comment type="similarity">
    <text evidence="1">Belongs to the Fmt family.</text>
</comment>